<dbReference type="EMBL" id="CAJNOQ010017512">
    <property type="protein sequence ID" value="CAF1400503.1"/>
    <property type="molecule type" value="Genomic_DNA"/>
</dbReference>
<name>A0A815L0Q4_9BILA</name>
<comment type="subcellular location">
    <subcellularLocation>
        <location evidence="1">Membrane</location>
    </subcellularLocation>
</comment>
<feature type="transmembrane region" description="Helical" evidence="5">
    <location>
        <begin position="51"/>
        <end position="71"/>
    </location>
</feature>
<feature type="transmembrane region" description="Helical" evidence="5">
    <location>
        <begin position="267"/>
        <end position="288"/>
    </location>
</feature>
<evidence type="ECO:0000313" key="7">
    <source>
        <dbReference type="EMBL" id="CAF1400503.1"/>
    </source>
</evidence>
<keyword evidence="4 5" id="KW-0472">Membrane</keyword>
<dbReference type="OrthoDB" id="10049650at2759"/>
<dbReference type="Proteomes" id="UP000663829">
    <property type="component" value="Unassembled WGS sequence"/>
</dbReference>
<dbReference type="AlphaFoldDB" id="A0A815L0Q4"/>
<dbReference type="GO" id="GO:0016020">
    <property type="term" value="C:membrane"/>
    <property type="evidence" value="ECO:0007669"/>
    <property type="project" value="UniProtKB-SubCell"/>
</dbReference>
<evidence type="ECO:0000256" key="4">
    <source>
        <dbReference type="ARBA" id="ARBA00023136"/>
    </source>
</evidence>
<accession>A0A815L0Q4</accession>
<dbReference type="PROSITE" id="PS50262">
    <property type="entry name" value="G_PROTEIN_RECEP_F1_2"/>
    <property type="match status" value="1"/>
</dbReference>
<proteinExistence type="predicted"/>
<feature type="transmembrane region" description="Helical" evidence="5">
    <location>
        <begin position="132"/>
        <end position="153"/>
    </location>
</feature>
<evidence type="ECO:0000256" key="3">
    <source>
        <dbReference type="ARBA" id="ARBA00022989"/>
    </source>
</evidence>
<sequence length="300" mass="35636">MLPDTYETSTTRRLKFYLLIIFQIPSICCSLYLFHKFIINRKLRCRLQNHIIICILISNFLSCSTELPITLAFLHNNGQLKPSTAQFCLIWIYWNHLLNAHISFFVAWASIERHLFIFYPTLIRTRSVLYHYFPITCCSLYAIVWYSYFILLYPCSNTQLNYKQLLCFGPCYQYQIIIRNVDLILNVFGSTFIIIIANLTLIVRVIVWRKRHMNIRVTNEWRKNFKMVVQLLLISLLFSISWLPLIVVLFIRLVYKPNFLQYLTTVYLLYTPYLSALITPLMCLVATADIKAKKYKLNCK</sequence>
<evidence type="ECO:0000313" key="9">
    <source>
        <dbReference type="Proteomes" id="UP000663829"/>
    </source>
</evidence>
<evidence type="ECO:0000256" key="5">
    <source>
        <dbReference type="SAM" id="Phobius"/>
    </source>
</evidence>
<dbReference type="Gene3D" id="1.20.1070.10">
    <property type="entry name" value="Rhodopsin 7-helix transmembrane proteins"/>
    <property type="match status" value="1"/>
</dbReference>
<keyword evidence="9" id="KW-1185">Reference proteome</keyword>
<feature type="transmembrane region" description="Helical" evidence="5">
    <location>
        <begin position="91"/>
        <end position="111"/>
    </location>
</feature>
<keyword evidence="3 5" id="KW-1133">Transmembrane helix</keyword>
<dbReference type="SUPFAM" id="SSF81321">
    <property type="entry name" value="Family A G protein-coupled receptor-like"/>
    <property type="match status" value="1"/>
</dbReference>
<protein>
    <recommendedName>
        <fullName evidence="6">G-protein coupled receptors family 1 profile domain-containing protein</fullName>
    </recommendedName>
</protein>
<gene>
    <name evidence="7" type="ORF">GPM918_LOCUS33241</name>
    <name evidence="8" type="ORF">SRO942_LOCUS33923</name>
</gene>
<evidence type="ECO:0000313" key="8">
    <source>
        <dbReference type="EMBL" id="CAF4294419.1"/>
    </source>
</evidence>
<feature type="domain" description="G-protein coupled receptors family 1 profile" evidence="6">
    <location>
        <begin position="29"/>
        <end position="283"/>
    </location>
</feature>
<feature type="transmembrane region" description="Helical" evidence="5">
    <location>
        <begin position="16"/>
        <end position="39"/>
    </location>
</feature>
<feature type="transmembrane region" description="Helical" evidence="5">
    <location>
        <begin position="183"/>
        <end position="207"/>
    </location>
</feature>
<evidence type="ECO:0000256" key="1">
    <source>
        <dbReference type="ARBA" id="ARBA00004370"/>
    </source>
</evidence>
<dbReference type="Proteomes" id="UP000681722">
    <property type="component" value="Unassembled WGS sequence"/>
</dbReference>
<feature type="transmembrane region" description="Helical" evidence="5">
    <location>
        <begin position="228"/>
        <end position="255"/>
    </location>
</feature>
<dbReference type="InterPro" id="IPR017452">
    <property type="entry name" value="GPCR_Rhodpsn_7TM"/>
</dbReference>
<dbReference type="EMBL" id="CAJOBC010082932">
    <property type="protein sequence ID" value="CAF4294419.1"/>
    <property type="molecule type" value="Genomic_DNA"/>
</dbReference>
<comment type="caution">
    <text evidence="7">The sequence shown here is derived from an EMBL/GenBank/DDBJ whole genome shotgun (WGS) entry which is preliminary data.</text>
</comment>
<reference evidence="7" key="1">
    <citation type="submission" date="2021-02" db="EMBL/GenBank/DDBJ databases">
        <authorList>
            <person name="Nowell W R."/>
        </authorList>
    </citation>
    <scope>NUCLEOTIDE SEQUENCE</scope>
</reference>
<keyword evidence="2 5" id="KW-0812">Transmembrane</keyword>
<evidence type="ECO:0000259" key="6">
    <source>
        <dbReference type="PROSITE" id="PS50262"/>
    </source>
</evidence>
<organism evidence="7 9">
    <name type="scientific">Didymodactylos carnosus</name>
    <dbReference type="NCBI Taxonomy" id="1234261"/>
    <lineage>
        <taxon>Eukaryota</taxon>
        <taxon>Metazoa</taxon>
        <taxon>Spiralia</taxon>
        <taxon>Gnathifera</taxon>
        <taxon>Rotifera</taxon>
        <taxon>Eurotatoria</taxon>
        <taxon>Bdelloidea</taxon>
        <taxon>Philodinida</taxon>
        <taxon>Philodinidae</taxon>
        <taxon>Didymodactylos</taxon>
    </lineage>
</organism>
<evidence type="ECO:0000256" key="2">
    <source>
        <dbReference type="ARBA" id="ARBA00022692"/>
    </source>
</evidence>